<evidence type="ECO:0000313" key="2">
    <source>
        <dbReference type="EMBL" id="MDO8107740.1"/>
    </source>
</evidence>
<reference evidence="2 3" key="1">
    <citation type="submission" date="2023-07" db="EMBL/GenBank/DDBJ databases">
        <title>Description of novel actinomycetes strains, isolated from tidal flat sediment.</title>
        <authorList>
            <person name="Lu C."/>
        </authorList>
    </citation>
    <scope>NUCLEOTIDE SEQUENCE [LARGE SCALE GENOMIC DNA]</scope>
    <source>
        <strain evidence="2 3">SYSU T00b441</strain>
    </source>
</reference>
<sequence length="213" mass="22271">MELSKWGHSCVRMVDHDVTVVIDPGGWSDVAGALDGADHVLVTHEHADHLAVDRVAAWLAHAPQAQVHGPAAALAPLEEAGVSPERLNAVQPGDRLDLNGLVVLVGGGTHAEIHPDVPRPANVGYLVGPVWHPGDSVDTPPEPARVLLVPAGAPWLRLADAVELVRAVRPELAIPIHDAIYSGQGTGLADSLLSRLGGAGEYRRTTSGETLTV</sequence>
<dbReference type="EMBL" id="JAUQYP010000001">
    <property type="protein sequence ID" value="MDO8107740.1"/>
    <property type="molecule type" value="Genomic_DNA"/>
</dbReference>
<dbReference type="PANTHER" id="PTHR43546">
    <property type="entry name" value="UPF0173 METAL-DEPENDENT HYDROLASE MJ1163-RELATED"/>
    <property type="match status" value="1"/>
</dbReference>
<dbReference type="InterPro" id="IPR036866">
    <property type="entry name" value="RibonucZ/Hydroxyglut_hydro"/>
</dbReference>
<organism evidence="2 3">
    <name type="scientific">Actinotalea lenta</name>
    <dbReference type="NCBI Taxonomy" id="3064654"/>
    <lineage>
        <taxon>Bacteria</taxon>
        <taxon>Bacillati</taxon>
        <taxon>Actinomycetota</taxon>
        <taxon>Actinomycetes</taxon>
        <taxon>Micrococcales</taxon>
        <taxon>Cellulomonadaceae</taxon>
        <taxon>Actinotalea</taxon>
    </lineage>
</organism>
<dbReference type="SMART" id="SM00849">
    <property type="entry name" value="Lactamase_B"/>
    <property type="match status" value="1"/>
</dbReference>
<gene>
    <name evidence="2" type="ORF">Q6348_11085</name>
</gene>
<accession>A0ABT9DAZ9</accession>
<protein>
    <submittedName>
        <fullName evidence="2">MBL fold metallo-hydrolase</fullName>
    </submittedName>
</protein>
<comment type="caution">
    <text evidence="2">The sequence shown here is derived from an EMBL/GenBank/DDBJ whole genome shotgun (WGS) entry which is preliminary data.</text>
</comment>
<name>A0ABT9DAZ9_9CELL</name>
<dbReference type="Pfam" id="PF13483">
    <property type="entry name" value="Lactamase_B_3"/>
    <property type="match status" value="1"/>
</dbReference>
<dbReference type="PANTHER" id="PTHR43546:SF3">
    <property type="entry name" value="UPF0173 METAL-DEPENDENT HYDROLASE MJ1163"/>
    <property type="match status" value="1"/>
</dbReference>
<dbReference type="Proteomes" id="UP001232536">
    <property type="component" value="Unassembled WGS sequence"/>
</dbReference>
<dbReference type="InterPro" id="IPR001279">
    <property type="entry name" value="Metallo-B-lactamas"/>
</dbReference>
<evidence type="ECO:0000259" key="1">
    <source>
        <dbReference type="SMART" id="SM00849"/>
    </source>
</evidence>
<proteinExistence type="predicted"/>
<evidence type="ECO:0000313" key="3">
    <source>
        <dbReference type="Proteomes" id="UP001232536"/>
    </source>
</evidence>
<dbReference type="InterPro" id="IPR050114">
    <property type="entry name" value="UPF0173_UPF0282_UlaG_hydrolase"/>
</dbReference>
<dbReference type="RefSeq" id="WP_304601349.1">
    <property type="nucleotide sequence ID" value="NZ_JAUQYO010000001.1"/>
</dbReference>
<feature type="domain" description="Metallo-beta-lactamase" evidence="1">
    <location>
        <begin position="7"/>
        <end position="177"/>
    </location>
</feature>
<dbReference type="Gene3D" id="3.60.15.10">
    <property type="entry name" value="Ribonuclease Z/Hydroxyacylglutathione hydrolase-like"/>
    <property type="match status" value="1"/>
</dbReference>
<dbReference type="SUPFAM" id="SSF56281">
    <property type="entry name" value="Metallo-hydrolase/oxidoreductase"/>
    <property type="match status" value="1"/>
</dbReference>
<keyword evidence="3" id="KW-1185">Reference proteome</keyword>